<dbReference type="GO" id="GO:0016887">
    <property type="term" value="F:ATP hydrolysis activity"/>
    <property type="evidence" value="ECO:0007669"/>
    <property type="project" value="InterPro"/>
</dbReference>
<feature type="domain" description="ABC transporter" evidence="4">
    <location>
        <begin position="2"/>
        <end position="217"/>
    </location>
</feature>
<dbReference type="Proteomes" id="UP000423641">
    <property type="component" value="Unassembled WGS sequence"/>
</dbReference>
<evidence type="ECO:0000256" key="1">
    <source>
        <dbReference type="ARBA" id="ARBA00022448"/>
    </source>
</evidence>
<keyword evidence="2" id="KW-0547">Nucleotide-binding</keyword>
<dbReference type="PROSITE" id="PS50893">
    <property type="entry name" value="ABC_TRANSPORTER_2"/>
    <property type="match status" value="1"/>
</dbReference>
<dbReference type="Gene3D" id="3.40.50.300">
    <property type="entry name" value="P-loop containing nucleotide triphosphate hydrolases"/>
    <property type="match status" value="1"/>
</dbReference>
<evidence type="ECO:0000313" key="6">
    <source>
        <dbReference type="Proteomes" id="UP000423641"/>
    </source>
</evidence>
<dbReference type="InterPro" id="IPR050093">
    <property type="entry name" value="ABC_SmlMolc_Importer"/>
</dbReference>
<evidence type="ECO:0000313" key="5">
    <source>
        <dbReference type="EMBL" id="KAB0614460.1"/>
    </source>
</evidence>
<gene>
    <name evidence="5" type="ORF">F7P66_02410</name>
</gene>
<evidence type="ECO:0000256" key="3">
    <source>
        <dbReference type="ARBA" id="ARBA00022840"/>
    </source>
</evidence>
<sequence length="230" mass="26077">MLSIKNLEFEILRQKIVMDFSLNLNYGEVITLFGASGCGKTTILRLISSLETPKNGSIVNKFRKTAYLFQENRLLNNLTALKNVLICMEKPDEKTVLEHFALIGLSHKDAQKYPYELSGGMAKRVAFMRVFLSSADLLLLDEPFVGLDMDLRKILANLLAHKLEAKEIACVLVTHERNEAIMLSNTVLFLAPKLMKIQKEISLNLALKDRDDAFITKCLNDDFKGVIYYD</sequence>
<dbReference type="GO" id="GO:0005524">
    <property type="term" value="F:ATP binding"/>
    <property type="evidence" value="ECO:0007669"/>
    <property type="project" value="UniProtKB-KW"/>
</dbReference>
<dbReference type="SUPFAM" id="SSF52540">
    <property type="entry name" value="P-loop containing nucleoside triphosphate hydrolases"/>
    <property type="match status" value="1"/>
</dbReference>
<dbReference type="EMBL" id="VZON01000001">
    <property type="protein sequence ID" value="KAB0614460.1"/>
    <property type="molecule type" value="Genomic_DNA"/>
</dbReference>
<name>A0AAV6EI61_CAMHY</name>
<dbReference type="InterPro" id="IPR003439">
    <property type="entry name" value="ABC_transporter-like_ATP-bd"/>
</dbReference>
<organism evidence="5 6">
    <name type="scientific">Campylobacter hyointestinalis subsp. lawsonii</name>
    <dbReference type="NCBI Taxonomy" id="91353"/>
    <lineage>
        <taxon>Bacteria</taxon>
        <taxon>Pseudomonadati</taxon>
        <taxon>Campylobacterota</taxon>
        <taxon>Epsilonproteobacteria</taxon>
        <taxon>Campylobacterales</taxon>
        <taxon>Campylobacteraceae</taxon>
        <taxon>Campylobacter</taxon>
    </lineage>
</organism>
<dbReference type="Pfam" id="PF00005">
    <property type="entry name" value="ABC_tran"/>
    <property type="match status" value="1"/>
</dbReference>
<dbReference type="InterPro" id="IPR003593">
    <property type="entry name" value="AAA+_ATPase"/>
</dbReference>
<dbReference type="RefSeq" id="WP_112000802.1">
    <property type="nucleotide sequence ID" value="NZ_CP053828.1"/>
</dbReference>
<comment type="caution">
    <text evidence="5">The sequence shown here is derived from an EMBL/GenBank/DDBJ whole genome shotgun (WGS) entry which is preliminary data.</text>
</comment>
<keyword evidence="3 5" id="KW-0067">ATP-binding</keyword>
<accession>A0AAV6EI61</accession>
<dbReference type="AlphaFoldDB" id="A0AAV6EI61"/>
<proteinExistence type="predicted"/>
<evidence type="ECO:0000259" key="4">
    <source>
        <dbReference type="PROSITE" id="PS50893"/>
    </source>
</evidence>
<dbReference type="SMART" id="SM00382">
    <property type="entry name" value="AAA"/>
    <property type="match status" value="1"/>
</dbReference>
<dbReference type="InterPro" id="IPR027417">
    <property type="entry name" value="P-loop_NTPase"/>
</dbReference>
<keyword evidence="1" id="KW-0813">Transport</keyword>
<dbReference type="PANTHER" id="PTHR42781">
    <property type="entry name" value="SPERMIDINE/PUTRESCINE IMPORT ATP-BINDING PROTEIN POTA"/>
    <property type="match status" value="1"/>
</dbReference>
<dbReference type="GeneID" id="56510784"/>
<protein>
    <submittedName>
        <fullName evidence="5">ABC transporter ATP-binding protein</fullName>
    </submittedName>
</protein>
<dbReference type="PANTHER" id="PTHR42781:SF4">
    <property type="entry name" value="SPERMIDINE_PUTRESCINE IMPORT ATP-BINDING PROTEIN POTA"/>
    <property type="match status" value="1"/>
</dbReference>
<evidence type="ECO:0000256" key="2">
    <source>
        <dbReference type="ARBA" id="ARBA00022741"/>
    </source>
</evidence>
<reference evidence="5 6" key="1">
    <citation type="submission" date="2019-09" db="EMBL/GenBank/DDBJ databases">
        <title>Draft genome sequences of 48 bacterial type strains from the CCUG.</title>
        <authorList>
            <person name="Tunovic T."/>
            <person name="Pineiro-Iglesias B."/>
            <person name="Unosson C."/>
            <person name="Inganas E."/>
            <person name="Ohlen M."/>
            <person name="Cardew S."/>
            <person name="Jensie-Markopoulos S."/>
            <person name="Salva-Serra F."/>
            <person name="Jaen-Luchoro D."/>
            <person name="Karlsson R."/>
            <person name="Svensson-Stadler L."/>
            <person name="Chun J."/>
            <person name="Moore E."/>
        </authorList>
    </citation>
    <scope>NUCLEOTIDE SEQUENCE [LARGE SCALE GENOMIC DNA]</scope>
    <source>
        <strain evidence="5 6">CCUG 34538</strain>
    </source>
</reference>